<dbReference type="Pfam" id="PF08984">
    <property type="entry name" value="DUF1858"/>
    <property type="match status" value="1"/>
</dbReference>
<dbReference type="PANTHER" id="PTHR39341:SF1">
    <property type="entry name" value="DUF1858 DOMAIN-CONTAINING PROTEIN"/>
    <property type="match status" value="1"/>
</dbReference>
<gene>
    <name evidence="2" type="ORF">UU77_C0001G0007</name>
</gene>
<dbReference type="PANTHER" id="PTHR39341">
    <property type="entry name" value="BSL7085 PROTEIN"/>
    <property type="match status" value="1"/>
</dbReference>
<comment type="caution">
    <text evidence="2">The sequence shown here is derived from an EMBL/GenBank/DDBJ whole genome shotgun (WGS) entry which is preliminary data.</text>
</comment>
<sequence length="91" mass="10150">MENQIQKTKTKTKTDNAKISGSKITKDMNLADIVFKYPEAAEVLLDYGLHCVGCIASSFDTIEMGAKAHGMSDEEIDEMTVRINEVIEHKE</sequence>
<dbReference type="Proteomes" id="UP000034507">
    <property type="component" value="Unassembled WGS sequence"/>
</dbReference>
<dbReference type="AlphaFoldDB" id="A0A0G0XAV7"/>
<name>A0A0G0XAV7_UNCKA</name>
<dbReference type="InterPro" id="IPR023883">
    <property type="entry name" value="CHP03980_redox-disulphide"/>
</dbReference>
<reference evidence="2 3" key="1">
    <citation type="journal article" date="2015" name="Nature">
        <title>rRNA introns, odd ribosomes, and small enigmatic genomes across a large radiation of phyla.</title>
        <authorList>
            <person name="Brown C.T."/>
            <person name="Hug L.A."/>
            <person name="Thomas B.C."/>
            <person name="Sharon I."/>
            <person name="Castelle C.J."/>
            <person name="Singh A."/>
            <person name="Wilkins M.J."/>
            <person name="Williams K.H."/>
            <person name="Banfield J.F."/>
        </authorList>
    </citation>
    <scope>NUCLEOTIDE SEQUENCE [LARGE SCALE GENOMIC DNA]</scope>
</reference>
<dbReference type="InterPro" id="IPR015077">
    <property type="entry name" value="DUF1858"/>
</dbReference>
<feature type="domain" description="DUF1858" evidence="1">
    <location>
        <begin position="24"/>
        <end position="76"/>
    </location>
</feature>
<accession>A0A0G0XAV7</accession>
<protein>
    <recommendedName>
        <fullName evidence="1">DUF1858 domain-containing protein</fullName>
    </recommendedName>
</protein>
<dbReference type="InterPro" id="IPR038062">
    <property type="entry name" value="ScdA-like_N_sf"/>
</dbReference>
<dbReference type="NCBIfam" id="TIGR03980">
    <property type="entry name" value="prismane_assoc"/>
    <property type="match status" value="1"/>
</dbReference>
<proteinExistence type="predicted"/>
<organism evidence="2 3">
    <name type="scientific">candidate division WWE3 bacterium GW2011_GWC1_41_7</name>
    <dbReference type="NCBI Taxonomy" id="1619119"/>
    <lineage>
        <taxon>Bacteria</taxon>
        <taxon>Katanobacteria</taxon>
    </lineage>
</organism>
<dbReference type="Gene3D" id="1.10.3910.10">
    <property type="entry name" value="SP0561-like"/>
    <property type="match status" value="1"/>
</dbReference>
<evidence type="ECO:0000313" key="3">
    <source>
        <dbReference type="Proteomes" id="UP000034507"/>
    </source>
</evidence>
<evidence type="ECO:0000259" key="1">
    <source>
        <dbReference type="Pfam" id="PF08984"/>
    </source>
</evidence>
<dbReference type="EMBL" id="LCBX01000001">
    <property type="protein sequence ID" value="KKS21512.1"/>
    <property type="molecule type" value="Genomic_DNA"/>
</dbReference>
<evidence type="ECO:0000313" key="2">
    <source>
        <dbReference type="EMBL" id="KKS21512.1"/>
    </source>
</evidence>
<dbReference type="SUPFAM" id="SSF140683">
    <property type="entry name" value="SP0561-like"/>
    <property type="match status" value="1"/>
</dbReference>